<dbReference type="VEuPathDB" id="VectorBase:ASTE003262"/>
<dbReference type="GO" id="GO:0005975">
    <property type="term" value="P:carbohydrate metabolic process"/>
    <property type="evidence" value="ECO:0007669"/>
    <property type="project" value="InterPro"/>
</dbReference>
<feature type="domain" description="GH18" evidence="4">
    <location>
        <begin position="427"/>
        <end position="798"/>
    </location>
</feature>
<dbReference type="STRING" id="30069.A0A182Y9Q1"/>
<feature type="compositionally biased region" description="Gly residues" evidence="2">
    <location>
        <begin position="908"/>
        <end position="922"/>
    </location>
</feature>
<dbReference type="InterPro" id="IPR029070">
    <property type="entry name" value="Chitinase_insertion_sf"/>
</dbReference>
<dbReference type="SUPFAM" id="SSF51445">
    <property type="entry name" value="(Trans)glycosidases"/>
    <property type="match status" value="2"/>
</dbReference>
<evidence type="ECO:0000259" key="4">
    <source>
        <dbReference type="PROSITE" id="PS51910"/>
    </source>
</evidence>
<reference evidence="5" key="2">
    <citation type="submission" date="2020-05" db="UniProtKB">
        <authorList>
            <consortium name="EnsemblMetazoa"/>
        </authorList>
    </citation>
    <scope>IDENTIFICATION</scope>
    <source>
        <strain evidence="5">Indian</strain>
    </source>
</reference>
<feature type="region of interest" description="Disordered" evidence="2">
    <location>
        <begin position="821"/>
        <end position="925"/>
    </location>
</feature>
<feature type="chain" id="PRO_5043512057" description="GH18 domain-containing protein" evidence="3">
    <location>
        <begin position="26"/>
        <end position="991"/>
    </location>
</feature>
<dbReference type="GO" id="GO:0008061">
    <property type="term" value="F:chitin binding"/>
    <property type="evidence" value="ECO:0007669"/>
    <property type="project" value="InterPro"/>
</dbReference>
<dbReference type="Proteomes" id="UP000076408">
    <property type="component" value="Unassembled WGS sequence"/>
</dbReference>
<dbReference type="VEuPathDB" id="VectorBase:ASTEI05187"/>
<name>A0A182Y9Q1_ANOST</name>
<dbReference type="InterPro" id="IPR001223">
    <property type="entry name" value="Glyco_hydro18_cat"/>
</dbReference>
<evidence type="ECO:0000256" key="1">
    <source>
        <dbReference type="ARBA" id="ARBA00022729"/>
    </source>
</evidence>
<keyword evidence="6" id="KW-1185">Reference proteome</keyword>
<dbReference type="GO" id="GO:0004568">
    <property type="term" value="F:chitinase activity"/>
    <property type="evidence" value="ECO:0007669"/>
    <property type="project" value="TreeGrafter"/>
</dbReference>
<evidence type="ECO:0000256" key="3">
    <source>
        <dbReference type="SAM" id="SignalP"/>
    </source>
</evidence>
<dbReference type="AlphaFoldDB" id="A0A182Y9Q1"/>
<dbReference type="PROSITE" id="PS51910">
    <property type="entry name" value="GH18_2"/>
    <property type="match status" value="2"/>
</dbReference>
<feature type="signal peptide" evidence="3">
    <location>
        <begin position="1"/>
        <end position="25"/>
    </location>
</feature>
<organism evidence="5 6">
    <name type="scientific">Anopheles stephensi</name>
    <name type="common">Indo-Pakistan malaria mosquito</name>
    <dbReference type="NCBI Taxonomy" id="30069"/>
    <lineage>
        <taxon>Eukaryota</taxon>
        <taxon>Metazoa</taxon>
        <taxon>Ecdysozoa</taxon>
        <taxon>Arthropoda</taxon>
        <taxon>Hexapoda</taxon>
        <taxon>Insecta</taxon>
        <taxon>Pterygota</taxon>
        <taxon>Neoptera</taxon>
        <taxon>Endopterygota</taxon>
        <taxon>Diptera</taxon>
        <taxon>Nematocera</taxon>
        <taxon>Culicoidea</taxon>
        <taxon>Culicidae</taxon>
        <taxon>Anophelinae</taxon>
        <taxon>Anopheles</taxon>
    </lineage>
</organism>
<accession>A0A182Y9Q1</accession>
<dbReference type="VEuPathDB" id="VectorBase:ASTEI20_042338"/>
<dbReference type="InterPro" id="IPR017853">
    <property type="entry name" value="GH"/>
</dbReference>
<dbReference type="VEuPathDB" id="VectorBase:ASTEI20_043915"/>
<dbReference type="SMART" id="SM00636">
    <property type="entry name" value="Glyco_18"/>
    <property type="match status" value="2"/>
</dbReference>
<keyword evidence="1 3" id="KW-0732">Signal</keyword>
<reference evidence="6" key="1">
    <citation type="journal article" date="2014" name="Genome Biol.">
        <title>Genome analysis of a major urban malaria vector mosquito, Anopheles stephensi.</title>
        <authorList>
            <person name="Jiang X."/>
            <person name="Peery A."/>
            <person name="Hall A.B."/>
            <person name="Sharma A."/>
            <person name="Chen X.G."/>
            <person name="Waterhouse R.M."/>
            <person name="Komissarov A."/>
            <person name="Riehle M.M."/>
            <person name="Shouche Y."/>
            <person name="Sharakhova M.V."/>
            <person name="Lawson D."/>
            <person name="Pakpour N."/>
            <person name="Arensburger P."/>
            <person name="Davidson V.L."/>
            <person name="Eiglmeier K."/>
            <person name="Emrich S."/>
            <person name="George P."/>
            <person name="Kennedy R.C."/>
            <person name="Mane S.P."/>
            <person name="Maslen G."/>
            <person name="Oringanje C."/>
            <person name="Qi Y."/>
            <person name="Settlage R."/>
            <person name="Tojo M."/>
            <person name="Tubio J.M."/>
            <person name="Unger M.F."/>
            <person name="Wang B."/>
            <person name="Vernick K.D."/>
            <person name="Ribeiro J.M."/>
            <person name="James A.A."/>
            <person name="Michel K."/>
            <person name="Riehle M.A."/>
            <person name="Luckhart S."/>
            <person name="Sharakhov I.V."/>
            <person name="Tu Z."/>
        </authorList>
    </citation>
    <scope>NUCLEOTIDE SEQUENCE [LARGE SCALE GENOMIC DNA]</scope>
    <source>
        <strain evidence="6">Indian</strain>
    </source>
</reference>
<dbReference type="Gene3D" id="3.10.50.10">
    <property type="match status" value="2"/>
</dbReference>
<dbReference type="PANTHER" id="PTHR11177:SF144">
    <property type="entry name" value="CHITINASE 5"/>
    <property type="match status" value="1"/>
</dbReference>
<proteinExistence type="predicted"/>
<protein>
    <recommendedName>
        <fullName evidence="4">GH18 domain-containing protein</fullName>
    </recommendedName>
</protein>
<evidence type="ECO:0000256" key="2">
    <source>
        <dbReference type="SAM" id="MobiDB-lite"/>
    </source>
</evidence>
<dbReference type="GO" id="GO:0006032">
    <property type="term" value="P:chitin catabolic process"/>
    <property type="evidence" value="ECO:0007669"/>
    <property type="project" value="TreeGrafter"/>
</dbReference>
<dbReference type="OMA" id="EVCTHVI"/>
<dbReference type="Gene3D" id="3.20.20.80">
    <property type="entry name" value="Glycosidases"/>
    <property type="match status" value="2"/>
</dbReference>
<dbReference type="Pfam" id="PF00704">
    <property type="entry name" value="Glyco_hydro_18"/>
    <property type="match status" value="2"/>
</dbReference>
<dbReference type="EnsemblMetazoa" id="ASTEI05187-RA">
    <property type="protein sequence ID" value="ASTEI05187-PA"/>
    <property type="gene ID" value="ASTEI05187"/>
</dbReference>
<dbReference type="PANTHER" id="PTHR11177">
    <property type="entry name" value="CHITINASE"/>
    <property type="match status" value="1"/>
</dbReference>
<dbReference type="InterPro" id="IPR050314">
    <property type="entry name" value="Glycosyl_Hydrlase_18"/>
</dbReference>
<evidence type="ECO:0000313" key="6">
    <source>
        <dbReference type="Proteomes" id="UP000076408"/>
    </source>
</evidence>
<feature type="domain" description="GH18" evidence="4">
    <location>
        <begin position="28"/>
        <end position="399"/>
    </location>
</feature>
<sequence length="991" mass="109539">MSARFLAWIVLLLVLVVSLFDPSMAQGKKFACSYSPQKANSIGYQPEYIPLEVCTHVIFKSFDFPSFVGRQMLFSDNDKIAFSRVLTSVRKRSNSVRVVASIDGSSRAFTTTSGTLARRKAFVQAATALLLELDADTIELNWRVRHSLDVSTDRVTMITLLQDLRQAVNSANRSVKNRNRELWLRGSLDPNAIPGTYNVFDVCDLVDHVTLDQTTADSFENTHAPLYGTPIVVSKKAPEFIKLLGSVIYPNTGLYETTQQWLDDGCPPKKLLLGIGLYGVRKEYSARLRALVGDSATIRPAKGTYLQHYELCKTIREAGWTAGWDQYAYMPFVTRALQNDMEEHISYEDLNSLRFKMDLVAQKRFGGIFIDYIHSDDIYGNCGQAYSLTGYLYNRLLNTMSARFLAWIVLLLVLVVSLFDPSMAQGKKFACSYSPQKANSIGYQPEYIPLEVCTHVIFKSFDFPSFVGRQMLFSDNDKIAFSRVLTSVRKRSNSVRVVASIDGSSRAFTTTSGTLARRKAFVQAATALLLELDADTIELNWRVSHSSDASTDRVTMITLLQDLRQAVNSANRSIKNRNRELWLRGSLHPNAISDTYNVFDVCDLVDHVTLDPTTADNLENAHAPLYGTPIVLPAVAQTFIKLYGGVINPKTGFYETTQQWLDDGCPPKKLLLGIGLYGVRKEYSARTRALVGDRATIPPAEAKYLQHYELCKTIREAGWTVGWDQYGFMPFVTRALQNDMEERISYEDLNSLRFKMDLVAEKRFGGVYIDYIHSDDIYGNCGQAYSLTGYLYNRFDKHAREAVVNSVFAYGFSLPSELSTVNGTRKSTGKIERHKRKRRDLASAVPVTEKLKCARRGGAGSAGAAGSPASTPPSPQSGSGRDQQRRPVARMLLDPGPAKSVPTDDGRPPGGGGRGGPPGMGSGSVSTAAAAAAAAAAALSAAKGATDFSIAAIMALREGSSRSPLEAVFWIQLKQAWLWSGCCGDIEFRED</sequence>
<dbReference type="InterPro" id="IPR011583">
    <property type="entry name" value="Chitinase_II/V-like_cat"/>
</dbReference>
<evidence type="ECO:0000313" key="5">
    <source>
        <dbReference type="EnsemblMetazoa" id="ASTEI05187-PA"/>
    </source>
</evidence>
<dbReference type="GO" id="GO:0005576">
    <property type="term" value="C:extracellular region"/>
    <property type="evidence" value="ECO:0007669"/>
    <property type="project" value="TreeGrafter"/>
</dbReference>